<dbReference type="InterPro" id="IPR013078">
    <property type="entry name" value="His_Pase_superF_clade-1"/>
</dbReference>
<dbReference type="SUPFAM" id="SSF53254">
    <property type="entry name" value="Phosphoglycerate mutase-like"/>
    <property type="match status" value="1"/>
</dbReference>
<dbReference type="CDD" id="cd07067">
    <property type="entry name" value="HP_PGM_like"/>
    <property type="match status" value="1"/>
</dbReference>
<name>A0A7S2TM46_9EUKA</name>
<dbReference type="PANTHER" id="PTHR48100">
    <property type="entry name" value="BROAD-SPECIFICITY PHOSPHATASE YOR283W-RELATED"/>
    <property type="match status" value="1"/>
</dbReference>
<evidence type="ECO:0008006" key="2">
    <source>
        <dbReference type="Google" id="ProtNLM"/>
    </source>
</evidence>
<dbReference type="InterPro" id="IPR050275">
    <property type="entry name" value="PGM_Phosphatase"/>
</dbReference>
<proteinExistence type="predicted"/>
<accession>A0A7S2TM46</accession>
<organism evidence="1">
    <name type="scientific">Lotharella oceanica</name>
    <dbReference type="NCBI Taxonomy" id="641309"/>
    <lineage>
        <taxon>Eukaryota</taxon>
        <taxon>Sar</taxon>
        <taxon>Rhizaria</taxon>
        <taxon>Cercozoa</taxon>
        <taxon>Chlorarachniophyceae</taxon>
        <taxon>Lotharella</taxon>
    </lineage>
</organism>
<dbReference type="Pfam" id="PF00300">
    <property type="entry name" value="His_Phos_1"/>
    <property type="match status" value="1"/>
</dbReference>
<dbReference type="InterPro" id="IPR029033">
    <property type="entry name" value="His_PPase_superfam"/>
</dbReference>
<sequence length="279" mass="32082">MGAKMGKCCGTAEYYNHEEQEKETHLRFLKAVGAAKQGEWTFRMKAKRYVPSETLARGTKLIYFVRHGQGFHNLAAAESKFRCDCREEKSGNCPYLDPALTDPRLTPLGVKQANKLARISKDLRLQPEIVYVSPLCRAIQTGLIGFKHLVEEKSSVTFVAVTGAREQSGLHMCDKRRDLSDIKSEFPQVKFDRIKDEKDTLFTSERESDEDLLERAYTFMVDLKKRPEDVIVVCSHSTWLLAVFQCVLDIDSRDFKQWFRTGEMRATVVQWEQPEDESI</sequence>
<dbReference type="EMBL" id="HBHP01011163">
    <property type="protein sequence ID" value="CAD9757870.1"/>
    <property type="molecule type" value="Transcribed_RNA"/>
</dbReference>
<dbReference type="AlphaFoldDB" id="A0A7S2TM46"/>
<evidence type="ECO:0000313" key="1">
    <source>
        <dbReference type="EMBL" id="CAD9757870.1"/>
    </source>
</evidence>
<gene>
    <name evidence="1" type="ORF">LSP00402_LOCUS6903</name>
</gene>
<dbReference type="Gene3D" id="3.40.50.1240">
    <property type="entry name" value="Phosphoglycerate mutase-like"/>
    <property type="match status" value="1"/>
</dbReference>
<dbReference type="GO" id="GO:0005737">
    <property type="term" value="C:cytoplasm"/>
    <property type="evidence" value="ECO:0007669"/>
    <property type="project" value="TreeGrafter"/>
</dbReference>
<dbReference type="GO" id="GO:0016791">
    <property type="term" value="F:phosphatase activity"/>
    <property type="evidence" value="ECO:0007669"/>
    <property type="project" value="TreeGrafter"/>
</dbReference>
<protein>
    <recommendedName>
        <fullName evidence="2">Phosphoglycerate mutase</fullName>
    </recommendedName>
</protein>
<reference evidence="1" key="1">
    <citation type="submission" date="2021-01" db="EMBL/GenBank/DDBJ databases">
        <authorList>
            <person name="Corre E."/>
            <person name="Pelletier E."/>
            <person name="Niang G."/>
            <person name="Scheremetjew M."/>
            <person name="Finn R."/>
            <person name="Kale V."/>
            <person name="Holt S."/>
            <person name="Cochrane G."/>
            <person name="Meng A."/>
            <person name="Brown T."/>
            <person name="Cohen L."/>
        </authorList>
    </citation>
    <scope>NUCLEOTIDE SEQUENCE</scope>
    <source>
        <strain evidence="1">CCMP622</strain>
    </source>
</reference>
<dbReference type="SMART" id="SM00855">
    <property type="entry name" value="PGAM"/>
    <property type="match status" value="1"/>
</dbReference>
<dbReference type="PANTHER" id="PTHR48100:SF1">
    <property type="entry name" value="HISTIDINE PHOSPHATASE FAMILY PROTEIN-RELATED"/>
    <property type="match status" value="1"/>
</dbReference>